<organism evidence="2 3">
    <name type="scientific">Anopheles albimanus</name>
    <name type="common">New world malaria mosquito</name>
    <dbReference type="NCBI Taxonomy" id="7167"/>
    <lineage>
        <taxon>Eukaryota</taxon>
        <taxon>Metazoa</taxon>
        <taxon>Ecdysozoa</taxon>
        <taxon>Arthropoda</taxon>
        <taxon>Hexapoda</taxon>
        <taxon>Insecta</taxon>
        <taxon>Pterygota</taxon>
        <taxon>Neoptera</taxon>
        <taxon>Endopterygota</taxon>
        <taxon>Diptera</taxon>
        <taxon>Nematocera</taxon>
        <taxon>Culicoidea</taxon>
        <taxon>Culicidae</taxon>
        <taxon>Anophelinae</taxon>
        <taxon>Anopheles</taxon>
    </lineage>
</organism>
<name>A0A182FKF7_ANOAL</name>
<protein>
    <submittedName>
        <fullName evidence="2">Uncharacterized protein</fullName>
    </submittedName>
</protein>
<feature type="compositionally biased region" description="Low complexity" evidence="1">
    <location>
        <begin position="236"/>
        <end position="260"/>
    </location>
</feature>
<dbReference type="OrthoDB" id="7743098at2759"/>
<evidence type="ECO:0000313" key="3">
    <source>
        <dbReference type="Proteomes" id="UP000069272"/>
    </source>
</evidence>
<keyword evidence="3" id="KW-1185">Reference proteome</keyword>
<proteinExistence type="predicted"/>
<feature type="compositionally biased region" description="Polar residues" evidence="1">
    <location>
        <begin position="226"/>
        <end position="235"/>
    </location>
</feature>
<dbReference type="VEuPathDB" id="VectorBase:AALB007005"/>
<dbReference type="VEuPathDB" id="VectorBase:AALB20_028035"/>
<feature type="compositionally biased region" description="Low complexity" evidence="1">
    <location>
        <begin position="62"/>
        <end position="77"/>
    </location>
</feature>
<evidence type="ECO:0000256" key="1">
    <source>
        <dbReference type="SAM" id="MobiDB-lite"/>
    </source>
</evidence>
<dbReference type="AlphaFoldDB" id="A0A182FKF7"/>
<evidence type="ECO:0000313" key="2">
    <source>
        <dbReference type="EnsemblMetazoa" id="AALB007005-PA"/>
    </source>
</evidence>
<dbReference type="RefSeq" id="XP_035784107.1">
    <property type="nucleotide sequence ID" value="XM_035928214.1"/>
</dbReference>
<dbReference type="GeneID" id="118462496"/>
<feature type="region of interest" description="Disordered" evidence="1">
    <location>
        <begin position="223"/>
        <end position="260"/>
    </location>
</feature>
<reference evidence="2 3" key="1">
    <citation type="journal article" date="2017" name="G3 (Bethesda)">
        <title>The Physical Genome Mapping of Anopheles albimanus Corrected Scaffold Misassemblies and Identified Interarm Rearrangements in Genus Anopheles.</title>
        <authorList>
            <person name="Artemov G.N."/>
            <person name="Peery A.N."/>
            <person name="Jiang X."/>
            <person name="Tu Z."/>
            <person name="Stegniy V.N."/>
            <person name="Sharakhova M.V."/>
            <person name="Sharakhov I.V."/>
        </authorList>
    </citation>
    <scope>NUCLEOTIDE SEQUENCE [LARGE SCALE GENOMIC DNA]</scope>
    <source>
        <strain evidence="2 3">ALBI9_A</strain>
    </source>
</reference>
<accession>A0A182FKF7</accession>
<dbReference type="KEGG" id="aali:118462496"/>
<reference evidence="2" key="2">
    <citation type="submission" date="2022-08" db="UniProtKB">
        <authorList>
            <consortium name="EnsemblMetazoa"/>
        </authorList>
    </citation>
    <scope>IDENTIFICATION</scope>
    <source>
        <strain evidence="2">STECLA/ALBI9_A</strain>
    </source>
</reference>
<dbReference type="EnsemblMetazoa" id="AALB007005-RA">
    <property type="protein sequence ID" value="AALB007005-PA"/>
    <property type="gene ID" value="AALB007005"/>
</dbReference>
<sequence length="286" mass="28424">MNGGRATSATNAAAAATATSTSTTHTNGNVSSNNSNNGYFIASFSPVKDVYKISSGNHSAYSSSSSLVSTGSRQQSSQHSTVTMIGSRAAAASPVVASQPNGTTDPAVPVQRSASFNSSCTVPLSISKATQVKNSASFSNCSILSKVAKKGSGLTASLTAHPLLRLSSSSATNLLKQQTTNGNSSSASSITNTSYSSNITEALANAGSNTRIPAAAPPVTKVVSMGTHSSSTGQLPSPSTASVSSTTSTVTSGGATAAGASLNQSTSTTALSLAQTSKNSIVDYYV</sequence>
<feature type="region of interest" description="Disordered" evidence="1">
    <location>
        <begin position="1"/>
        <end position="32"/>
    </location>
</feature>
<feature type="region of interest" description="Disordered" evidence="1">
    <location>
        <begin position="62"/>
        <end position="85"/>
    </location>
</feature>
<dbReference type="Proteomes" id="UP000069272">
    <property type="component" value="Chromosome 3R"/>
</dbReference>